<organism evidence="1 2">
    <name type="scientific">Allacma fusca</name>
    <dbReference type="NCBI Taxonomy" id="39272"/>
    <lineage>
        <taxon>Eukaryota</taxon>
        <taxon>Metazoa</taxon>
        <taxon>Ecdysozoa</taxon>
        <taxon>Arthropoda</taxon>
        <taxon>Hexapoda</taxon>
        <taxon>Collembola</taxon>
        <taxon>Symphypleona</taxon>
        <taxon>Sminthuridae</taxon>
        <taxon>Allacma</taxon>
    </lineage>
</organism>
<gene>
    <name evidence="1" type="ORF">AFUS01_LOCUS4435</name>
</gene>
<evidence type="ECO:0000313" key="1">
    <source>
        <dbReference type="EMBL" id="CAG7702693.1"/>
    </source>
</evidence>
<protein>
    <submittedName>
        <fullName evidence="1">Uncharacterized protein</fullName>
    </submittedName>
</protein>
<sequence length="49" mass="4787">MQIIAHLGAGIALIGASYSGCDRVATVALLTTAVGLNGASFAGFGVNHV</sequence>
<dbReference type="OrthoDB" id="2985014at2759"/>
<feature type="non-terminal residue" evidence="1">
    <location>
        <position position="1"/>
    </location>
</feature>
<keyword evidence="2" id="KW-1185">Reference proteome</keyword>
<proteinExistence type="predicted"/>
<evidence type="ECO:0000313" key="2">
    <source>
        <dbReference type="Proteomes" id="UP000708208"/>
    </source>
</evidence>
<name>A0A8J2NQN1_9HEXA</name>
<reference evidence="1" key="1">
    <citation type="submission" date="2021-06" db="EMBL/GenBank/DDBJ databases">
        <authorList>
            <person name="Hodson N. C."/>
            <person name="Mongue J. A."/>
            <person name="Jaron S. K."/>
        </authorList>
    </citation>
    <scope>NUCLEOTIDE SEQUENCE</scope>
</reference>
<comment type="caution">
    <text evidence="1">The sequence shown here is derived from an EMBL/GenBank/DDBJ whole genome shotgun (WGS) entry which is preliminary data.</text>
</comment>
<dbReference type="AlphaFoldDB" id="A0A8J2NQN1"/>
<dbReference type="Proteomes" id="UP000708208">
    <property type="component" value="Unassembled WGS sequence"/>
</dbReference>
<accession>A0A8J2NQN1</accession>
<dbReference type="EMBL" id="CAJVCH010027630">
    <property type="protein sequence ID" value="CAG7702693.1"/>
    <property type="molecule type" value="Genomic_DNA"/>
</dbReference>